<comment type="caution">
    <text evidence="2">The sequence shown here is derived from an EMBL/GenBank/DDBJ whole genome shotgun (WGS) entry which is preliminary data.</text>
</comment>
<dbReference type="EMBL" id="MWPZ01000010">
    <property type="protein sequence ID" value="TIC91146.1"/>
    <property type="molecule type" value="Genomic_DNA"/>
</dbReference>
<accession>A0A4T0VHC6</accession>
<proteinExistence type="predicted"/>
<dbReference type="OrthoDB" id="10321311at2759"/>
<dbReference type="AlphaFoldDB" id="A0A4T0VHC6"/>
<evidence type="ECO:0000313" key="3">
    <source>
        <dbReference type="Proteomes" id="UP000305883"/>
    </source>
</evidence>
<protein>
    <submittedName>
        <fullName evidence="2">Uncharacterized protein</fullName>
    </submittedName>
</protein>
<sequence>MKFLLVTLLATLAAALPSAPLTEDSLEARQLPVACDCTLRVSSLVFSDRIPVGQGRIQRNMRVVNGNNQFCSVAFERGNNNKCNLFRHVAGPSGSGCTPASGSLECHEAF</sequence>
<gene>
    <name evidence="2" type="ORF">CH35J_011400</name>
</gene>
<feature type="signal peptide" evidence="1">
    <location>
        <begin position="1"/>
        <end position="15"/>
    </location>
</feature>
<evidence type="ECO:0000313" key="2">
    <source>
        <dbReference type="EMBL" id="TIC91146.1"/>
    </source>
</evidence>
<reference evidence="2 3" key="1">
    <citation type="journal article" date="2019" name="Genome Biol. Evol.">
        <title>Genomic Plasticity Mediated by Transposable Elements in the Plant Pathogenic Fungus Colletotrichum higginsianum.</title>
        <authorList>
            <person name="Tsushima A."/>
            <person name="Gan P."/>
            <person name="Kumakura N."/>
            <person name="Narusaka M."/>
            <person name="Takano Y."/>
            <person name="Narusaka Y."/>
            <person name="Shirasu K."/>
        </authorList>
    </citation>
    <scope>NUCLEOTIDE SEQUENCE [LARGE SCALE GENOMIC DNA]</scope>
    <source>
        <strain evidence="2 3">MAFF305635-RFP</strain>
    </source>
</reference>
<name>A0A4T0VHC6_9PEZI</name>
<feature type="chain" id="PRO_5020716975" evidence="1">
    <location>
        <begin position="16"/>
        <end position="110"/>
    </location>
</feature>
<evidence type="ECO:0000256" key="1">
    <source>
        <dbReference type="SAM" id="SignalP"/>
    </source>
</evidence>
<organism evidence="2 3">
    <name type="scientific">Colletotrichum higginsianum</name>
    <dbReference type="NCBI Taxonomy" id="80884"/>
    <lineage>
        <taxon>Eukaryota</taxon>
        <taxon>Fungi</taxon>
        <taxon>Dikarya</taxon>
        <taxon>Ascomycota</taxon>
        <taxon>Pezizomycotina</taxon>
        <taxon>Sordariomycetes</taxon>
        <taxon>Hypocreomycetidae</taxon>
        <taxon>Glomerellales</taxon>
        <taxon>Glomerellaceae</taxon>
        <taxon>Colletotrichum</taxon>
        <taxon>Colletotrichum destructivum species complex</taxon>
    </lineage>
</organism>
<dbReference type="Proteomes" id="UP000305883">
    <property type="component" value="Unassembled WGS sequence"/>
</dbReference>
<keyword evidence="1" id="KW-0732">Signal</keyword>